<dbReference type="Pfam" id="PF13474">
    <property type="entry name" value="SnoaL_3"/>
    <property type="match status" value="1"/>
</dbReference>
<keyword evidence="1" id="KW-0812">Transmembrane</keyword>
<proteinExistence type="predicted"/>
<dbReference type="EMBL" id="FLQY01000376">
    <property type="protein sequence ID" value="SBT10818.1"/>
    <property type="molecule type" value="Genomic_DNA"/>
</dbReference>
<reference evidence="3 4" key="1">
    <citation type="submission" date="2016-06" db="EMBL/GenBank/DDBJ databases">
        <authorList>
            <person name="Kjaerup R.B."/>
            <person name="Dalgaard T.S."/>
            <person name="Juul-Madsen H.R."/>
        </authorList>
    </citation>
    <scope>NUCLEOTIDE SEQUENCE [LARGE SCALE GENOMIC DNA]</scope>
    <source>
        <strain evidence="3">2</strain>
    </source>
</reference>
<keyword evidence="1" id="KW-1133">Transmembrane helix</keyword>
<protein>
    <recommendedName>
        <fullName evidence="2">SnoaL-like domain-containing protein</fullName>
    </recommendedName>
</protein>
<dbReference type="AlphaFoldDB" id="A0A1A8Y346"/>
<gene>
    <name evidence="3" type="ORF">PROAA_720004</name>
</gene>
<feature type="transmembrane region" description="Helical" evidence="1">
    <location>
        <begin position="192"/>
        <end position="214"/>
    </location>
</feature>
<feature type="domain" description="SnoaL-like" evidence="2">
    <location>
        <begin position="57"/>
        <end position="178"/>
    </location>
</feature>
<keyword evidence="4" id="KW-1185">Reference proteome</keyword>
<keyword evidence="1" id="KW-0472">Membrane</keyword>
<dbReference type="RefSeq" id="WP_186412384.1">
    <property type="nucleotide sequence ID" value="NZ_FLQY01000376.1"/>
</dbReference>
<dbReference type="SUPFAM" id="SSF54427">
    <property type="entry name" value="NTF2-like"/>
    <property type="match status" value="1"/>
</dbReference>
<evidence type="ECO:0000256" key="1">
    <source>
        <dbReference type="SAM" id="Phobius"/>
    </source>
</evidence>
<accession>A0A1A8Y346</accession>
<dbReference type="Proteomes" id="UP000199600">
    <property type="component" value="Unassembled WGS sequence"/>
</dbReference>
<dbReference type="InterPro" id="IPR037401">
    <property type="entry name" value="SnoaL-like"/>
</dbReference>
<evidence type="ECO:0000313" key="3">
    <source>
        <dbReference type="EMBL" id="SBT10818.1"/>
    </source>
</evidence>
<dbReference type="Gene3D" id="3.10.450.50">
    <property type="match status" value="1"/>
</dbReference>
<dbReference type="InterPro" id="IPR032710">
    <property type="entry name" value="NTF2-like_dom_sf"/>
</dbReference>
<name>A0A1A8Y346_9RHOO</name>
<evidence type="ECO:0000259" key="2">
    <source>
        <dbReference type="Pfam" id="PF13474"/>
    </source>
</evidence>
<evidence type="ECO:0000313" key="4">
    <source>
        <dbReference type="Proteomes" id="UP000199600"/>
    </source>
</evidence>
<organism evidence="3 4">
    <name type="scientific">Candidatus Propionivibrio aalborgensis</name>
    <dbReference type="NCBI Taxonomy" id="1860101"/>
    <lineage>
        <taxon>Bacteria</taxon>
        <taxon>Pseudomonadati</taxon>
        <taxon>Pseudomonadota</taxon>
        <taxon>Betaproteobacteria</taxon>
        <taxon>Rhodocyclales</taxon>
        <taxon>Rhodocyclaceae</taxon>
        <taxon>Propionivibrio</taxon>
    </lineage>
</organism>
<sequence length="218" mass="24570">MDCFLRRITIISSMRTFVETRFVWRKFLPVLAIYAGLLAGTVYADDNGHEEDRKQLRALMNEVEAGINAQDVDRLTAMMADNVTVTWLNAEVSRGKSEVKAYYSRMVGGEGAILKKYETKVSLSAPAHFYGDVAVADGKVDDAFYPHKRDLFHLDSRWSSTLGKIDGNWRIITLHLSANVFTNPLMAEAERWIWFAGVGGVLLGSLAVFTIGYLRRRQ</sequence>